<evidence type="ECO:0000313" key="3">
    <source>
        <dbReference type="Proteomes" id="UP000184240"/>
    </source>
</evidence>
<dbReference type="Proteomes" id="UP000184240">
    <property type="component" value="Unassembled WGS sequence"/>
</dbReference>
<reference evidence="2" key="1">
    <citation type="submission" date="2016-11" db="EMBL/GenBank/DDBJ databases">
        <authorList>
            <person name="Jaros S."/>
            <person name="Januszkiewicz K."/>
            <person name="Wedrychowicz H."/>
        </authorList>
    </citation>
    <scope>NUCLEOTIDE SEQUENCE [LARGE SCALE GENOMIC DNA]</scope>
    <source>
        <strain evidence="2">DSM 19859</strain>
    </source>
</reference>
<dbReference type="Pfam" id="PF07366">
    <property type="entry name" value="SnoaL"/>
    <property type="match status" value="1"/>
</dbReference>
<dbReference type="EMBL" id="QOVN01000002">
    <property type="protein sequence ID" value="RXG30275.1"/>
    <property type="molecule type" value="Genomic_DNA"/>
</dbReference>
<dbReference type="EMBL" id="FQXT01000003">
    <property type="protein sequence ID" value="SHI03553.1"/>
    <property type="molecule type" value="Genomic_DNA"/>
</dbReference>
<dbReference type="AlphaFoldDB" id="A0A1M5XWD9"/>
<dbReference type="InterPro" id="IPR009959">
    <property type="entry name" value="Cyclase_SnoaL-like"/>
</dbReference>
<organism evidence="2 3">
    <name type="scientific">Leeuwenhoekiella palythoae</name>
    <dbReference type="NCBI Taxonomy" id="573501"/>
    <lineage>
        <taxon>Bacteria</taxon>
        <taxon>Pseudomonadati</taxon>
        <taxon>Bacteroidota</taxon>
        <taxon>Flavobacteriia</taxon>
        <taxon>Flavobacteriales</taxon>
        <taxon>Flavobacteriaceae</taxon>
        <taxon>Leeuwenhoekiella</taxon>
    </lineage>
</organism>
<dbReference type="SUPFAM" id="SSF54427">
    <property type="entry name" value="NTF2-like"/>
    <property type="match status" value="1"/>
</dbReference>
<proteinExistence type="predicted"/>
<accession>A0A1M5XWD9</accession>
<evidence type="ECO:0000313" key="2">
    <source>
        <dbReference type="EMBL" id="SHI03553.1"/>
    </source>
</evidence>
<dbReference type="OrthoDB" id="9812089at2"/>
<gene>
    <name evidence="1" type="ORF">DSM01_1025</name>
    <name evidence="2" type="ORF">SAMN04487999_1730</name>
</gene>
<evidence type="ECO:0000313" key="4">
    <source>
        <dbReference type="Proteomes" id="UP000290037"/>
    </source>
</evidence>
<sequence>MEEYKTIASTFLKEVAFGNIDLAFKKYVAEDFMHHNQYFEGSRDALMQAMKEDHKTNPNLDFEIKKVYADGNTVITHSLVSKQTMQIAVVHISRFENNRIVELWDLGQIIEKDSPNKYGLF</sequence>
<dbReference type="RefSeq" id="WP_072982255.1">
    <property type="nucleotide sequence ID" value="NZ_FQXT01000003.1"/>
</dbReference>
<keyword evidence="4" id="KW-1185">Reference proteome</keyword>
<dbReference type="STRING" id="573501.SAMN04487999_1730"/>
<dbReference type="Gene3D" id="3.10.450.50">
    <property type="match status" value="1"/>
</dbReference>
<evidence type="ECO:0000313" key="1">
    <source>
        <dbReference type="EMBL" id="RXG30275.1"/>
    </source>
</evidence>
<dbReference type="Proteomes" id="UP000290037">
    <property type="component" value="Unassembled WGS sequence"/>
</dbReference>
<reference evidence="3" key="2">
    <citation type="submission" date="2016-11" db="EMBL/GenBank/DDBJ databases">
        <authorList>
            <person name="Varghese N."/>
            <person name="Submissions S."/>
        </authorList>
    </citation>
    <scope>NUCLEOTIDE SEQUENCE [LARGE SCALE GENOMIC DNA]</scope>
    <source>
        <strain evidence="3">DSM 19859</strain>
    </source>
</reference>
<protein>
    <submittedName>
        <fullName evidence="1 2">SnoaL-like aldol condensation-catalyzing enzyme</fullName>
    </submittedName>
</protein>
<dbReference type="InterPro" id="IPR032710">
    <property type="entry name" value="NTF2-like_dom_sf"/>
</dbReference>
<reference evidence="1 4" key="3">
    <citation type="submission" date="2018-07" db="EMBL/GenBank/DDBJ databases">
        <title>Leeuwenhoekiella genomics.</title>
        <authorList>
            <person name="Tahon G."/>
            <person name="Willems A."/>
        </authorList>
    </citation>
    <scope>NUCLEOTIDE SEQUENCE [LARGE SCALE GENOMIC DNA]</scope>
    <source>
        <strain evidence="1 4">LMG 24856</strain>
    </source>
</reference>
<name>A0A1M5XWD9_9FLAO</name>
<dbReference type="GO" id="GO:0030638">
    <property type="term" value="P:polyketide metabolic process"/>
    <property type="evidence" value="ECO:0007669"/>
    <property type="project" value="InterPro"/>
</dbReference>